<comment type="function">
    <text evidence="5">Associates with the EF-Tu.GDP complex and induces the exchange of GDP to GTP. It remains bound to the aminoacyl-tRNA.EF-Tu.GTP complex up to the GTP hydrolysis stage on the ribosome.</text>
</comment>
<evidence type="ECO:0000313" key="8">
    <source>
        <dbReference type="Proteomes" id="UP000178377"/>
    </source>
</evidence>
<proteinExistence type="inferred from homology"/>
<dbReference type="InterPro" id="IPR009060">
    <property type="entry name" value="UBA-like_sf"/>
</dbReference>
<evidence type="ECO:0000256" key="3">
    <source>
        <dbReference type="ARBA" id="ARBA00022768"/>
    </source>
</evidence>
<dbReference type="GO" id="GO:0003746">
    <property type="term" value="F:translation elongation factor activity"/>
    <property type="evidence" value="ECO:0007669"/>
    <property type="project" value="UniProtKB-UniRule"/>
</dbReference>
<keyword evidence="5" id="KW-0963">Cytoplasm</keyword>
<dbReference type="FunFam" id="1.10.286.20:FF:000001">
    <property type="entry name" value="Elongation factor Ts"/>
    <property type="match status" value="1"/>
</dbReference>
<feature type="region of interest" description="Involved in Mg(2+) ion dislocation from EF-Tu" evidence="5">
    <location>
        <begin position="83"/>
        <end position="86"/>
    </location>
</feature>
<dbReference type="SUPFAM" id="SSF46934">
    <property type="entry name" value="UBA-like"/>
    <property type="match status" value="1"/>
</dbReference>
<organism evidence="7 8">
    <name type="scientific">Candidatus Doudnabacteria bacterium RIFCSPHIGHO2_01_FULL_50_11</name>
    <dbReference type="NCBI Taxonomy" id="1817828"/>
    <lineage>
        <taxon>Bacteria</taxon>
        <taxon>Candidatus Doudnaibacteriota</taxon>
    </lineage>
</organism>
<comment type="caution">
    <text evidence="7">The sequence shown here is derived from an EMBL/GenBank/DDBJ whole genome shotgun (WGS) entry which is preliminary data.</text>
</comment>
<name>A0A1F5PGG5_9BACT</name>
<dbReference type="PROSITE" id="PS01127">
    <property type="entry name" value="EF_TS_2"/>
    <property type="match status" value="1"/>
</dbReference>
<dbReference type="InterPro" id="IPR018101">
    <property type="entry name" value="Transl_elong_Ts_CS"/>
</dbReference>
<dbReference type="HAMAP" id="MF_00050">
    <property type="entry name" value="EF_Ts"/>
    <property type="match status" value="1"/>
</dbReference>
<feature type="domain" description="Translation elongation factor EFTs/EF1B dimerisation" evidence="6">
    <location>
        <begin position="55"/>
        <end position="199"/>
    </location>
</feature>
<comment type="subcellular location">
    <subcellularLocation>
        <location evidence="5">Cytoplasm</location>
    </subcellularLocation>
</comment>
<gene>
    <name evidence="5 7" type="primary">tsf</name>
    <name evidence="7" type="ORF">A2722_02405</name>
</gene>
<evidence type="ECO:0000256" key="4">
    <source>
        <dbReference type="ARBA" id="ARBA00022917"/>
    </source>
</evidence>
<dbReference type="Gene3D" id="1.10.286.20">
    <property type="match status" value="1"/>
</dbReference>
<dbReference type="InterPro" id="IPR014039">
    <property type="entry name" value="Transl_elong_EFTs/EF1B_dimer"/>
</dbReference>
<keyword evidence="4 5" id="KW-0648">Protein biosynthesis</keyword>
<dbReference type="Gene3D" id="1.10.8.10">
    <property type="entry name" value="DNA helicase RuvA subunit, C-terminal domain"/>
    <property type="match status" value="1"/>
</dbReference>
<protein>
    <recommendedName>
        <fullName evidence="2 5">Elongation factor Ts</fullName>
        <shortName evidence="5">EF-Ts</shortName>
    </recommendedName>
</protein>
<reference evidence="7 8" key="1">
    <citation type="journal article" date="2016" name="Nat. Commun.">
        <title>Thousands of microbial genomes shed light on interconnected biogeochemical processes in an aquifer system.</title>
        <authorList>
            <person name="Anantharaman K."/>
            <person name="Brown C.T."/>
            <person name="Hug L.A."/>
            <person name="Sharon I."/>
            <person name="Castelle C.J."/>
            <person name="Probst A.J."/>
            <person name="Thomas B.C."/>
            <person name="Singh A."/>
            <person name="Wilkins M.J."/>
            <person name="Karaoz U."/>
            <person name="Brodie E.L."/>
            <person name="Williams K.H."/>
            <person name="Hubbard S.S."/>
            <person name="Banfield J.F."/>
        </authorList>
    </citation>
    <scope>NUCLEOTIDE SEQUENCE [LARGE SCALE GENOMIC DNA]</scope>
</reference>
<dbReference type="InterPro" id="IPR036402">
    <property type="entry name" value="EF-Ts_dimer_sf"/>
</dbReference>
<dbReference type="FunFam" id="1.10.8.10:FF:000001">
    <property type="entry name" value="Elongation factor Ts"/>
    <property type="match status" value="1"/>
</dbReference>
<dbReference type="SUPFAM" id="SSF54713">
    <property type="entry name" value="Elongation factor Ts (EF-Ts), dimerisation domain"/>
    <property type="match status" value="1"/>
</dbReference>
<accession>A0A1F5PGG5</accession>
<dbReference type="Proteomes" id="UP000178377">
    <property type="component" value="Unassembled WGS sequence"/>
</dbReference>
<dbReference type="PANTHER" id="PTHR11741:SF0">
    <property type="entry name" value="ELONGATION FACTOR TS, MITOCHONDRIAL"/>
    <property type="match status" value="1"/>
</dbReference>
<sequence>MSSIKISLQALRKLREMTGVGMQDAQNALQESGGDIAEAHKLLRKRGVARAAKKSSRAAKDGIIDCYVHGTKVGVMIEVNCETDFVAKTPDFKSLVHELALQIAGASPRYVSREQVPASIIESERAIYRAQSASEKKPANVQEKIVEGKLEKFYQETCLLEQPSIKDPKVKVGTIITDAVAKLGENIVVSRFVRYQLGEEFGN</sequence>
<dbReference type="AlphaFoldDB" id="A0A1F5PGG5"/>
<dbReference type="STRING" id="1817828.A2722_02405"/>
<evidence type="ECO:0000259" key="6">
    <source>
        <dbReference type="Pfam" id="PF00889"/>
    </source>
</evidence>
<evidence type="ECO:0000256" key="5">
    <source>
        <dbReference type="HAMAP-Rule" id="MF_00050"/>
    </source>
</evidence>
<dbReference type="GO" id="GO:0005737">
    <property type="term" value="C:cytoplasm"/>
    <property type="evidence" value="ECO:0007669"/>
    <property type="project" value="UniProtKB-SubCell"/>
</dbReference>
<dbReference type="Pfam" id="PF00889">
    <property type="entry name" value="EF_TS"/>
    <property type="match status" value="1"/>
</dbReference>
<comment type="similarity">
    <text evidence="1 5">Belongs to the EF-Ts family.</text>
</comment>
<evidence type="ECO:0000256" key="1">
    <source>
        <dbReference type="ARBA" id="ARBA00005532"/>
    </source>
</evidence>
<dbReference type="EMBL" id="MFEO01000030">
    <property type="protein sequence ID" value="OGE88732.1"/>
    <property type="molecule type" value="Genomic_DNA"/>
</dbReference>
<dbReference type="InterPro" id="IPR001816">
    <property type="entry name" value="Transl_elong_EFTs/EF1B"/>
</dbReference>
<evidence type="ECO:0000256" key="2">
    <source>
        <dbReference type="ARBA" id="ARBA00016956"/>
    </source>
</evidence>
<dbReference type="Gene3D" id="3.30.479.20">
    <property type="entry name" value="Elongation factor Ts, dimerisation domain"/>
    <property type="match status" value="1"/>
</dbReference>
<keyword evidence="3 5" id="KW-0251">Elongation factor</keyword>
<dbReference type="PANTHER" id="PTHR11741">
    <property type="entry name" value="ELONGATION FACTOR TS"/>
    <property type="match status" value="1"/>
</dbReference>
<evidence type="ECO:0000313" key="7">
    <source>
        <dbReference type="EMBL" id="OGE88732.1"/>
    </source>
</evidence>